<dbReference type="EMBL" id="CAJSLV010000046">
    <property type="protein sequence ID" value="CAG6392673.1"/>
    <property type="molecule type" value="Genomic_DNA"/>
</dbReference>
<dbReference type="RefSeq" id="WP_251487483.1">
    <property type="nucleotide sequence ID" value="NZ_CAJSLV010000046.1"/>
</dbReference>
<dbReference type="InterPro" id="IPR013324">
    <property type="entry name" value="RNA_pol_sigma_r3/r4-like"/>
</dbReference>
<evidence type="ECO:0000256" key="5">
    <source>
        <dbReference type="ARBA" id="ARBA00023163"/>
    </source>
</evidence>
<dbReference type="SUPFAM" id="SSF88659">
    <property type="entry name" value="Sigma3 and sigma4 domains of RNA polymerase sigma factors"/>
    <property type="match status" value="1"/>
</dbReference>
<dbReference type="InterPro" id="IPR013249">
    <property type="entry name" value="RNA_pol_sigma70_r4_t2"/>
</dbReference>
<dbReference type="PANTHER" id="PTHR43133:SF8">
    <property type="entry name" value="RNA POLYMERASE SIGMA FACTOR HI_1459-RELATED"/>
    <property type="match status" value="1"/>
</dbReference>
<dbReference type="GO" id="GO:0006352">
    <property type="term" value="P:DNA-templated transcription initiation"/>
    <property type="evidence" value="ECO:0007669"/>
    <property type="project" value="InterPro"/>
</dbReference>
<dbReference type="InterPro" id="IPR036388">
    <property type="entry name" value="WH-like_DNA-bd_sf"/>
</dbReference>
<evidence type="ECO:0000313" key="8">
    <source>
        <dbReference type="EMBL" id="CAG6392673.1"/>
    </source>
</evidence>
<evidence type="ECO:0000256" key="3">
    <source>
        <dbReference type="ARBA" id="ARBA00023082"/>
    </source>
</evidence>
<sequence>MRHPPGSYEVARIGEDPEAFEAFYREHMEAVLRYATRRSRDPHAAADLVADVFLAAISAAAGYREELGSQIAWLHGIARNVAAAENRRAARARVAEGRISGRRYLDADDIARLEERIDAEREGRALIERMASLPAGQRAVLELVAVDGLTVAEAATALGINGVAARVRLHRARSALKDTAVPVVPETLPPFPSLMEVR</sequence>
<keyword evidence="5" id="KW-0804">Transcription</keyword>
<dbReference type="PANTHER" id="PTHR43133">
    <property type="entry name" value="RNA POLYMERASE ECF-TYPE SIGMA FACTO"/>
    <property type="match status" value="1"/>
</dbReference>
<proteinExistence type="inferred from homology"/>
<comment type="similarity">
    <text evidence="1">Belongs to the sigma-70 factor family. ECF subfamily.</text>
</comment>
<name>A0A9W4DN54_9ACTN</name>
<dbReference type="InterPro" id="IPR014284">
    <property type="entry name" value="RNA_pol_sigma-70_dom"/>
</dbReference>
<dbReference type="NCBIfam" id="TIGR02937">
    <property type="entry name" value="sigma70-ECF"/>
    <property type="match status" value="1"/>
</dbReference>
<keyword evidence="4" id="KW-0238">DNA-binding</keyword>
<dbReference type="Pfam" id="PF04542">
    <property type="entry name" value="Sigma70_r2"/>
    <property type="match status" value="1"/>
</dbReference>
<comment type="caution">
    <text evidence="8">The sequence shown here is derived from an EMBL/GenBank/DDBJ whole genome shotgun (WGS) entry which is preliminary data.</text>
</comment>
<feature type="domain" description="RNA polymerase sigma-70 region 2" evidence="6">
    <location>
        <begin position="23"/>
        <end position="91"/>
    </location>
</feature>
<accession>A0A9W4DN54</accession>
<dbReference type="SUPFAM" id="SSF88946">
    <property type="entry name" value="Sigma2 domain of RNA polymerase sigma factors"/>
    <property type="match status" value="1"/>
</dbReference>
<dbReference type="GO" id="GO:0003677">
    <property type="term" value="F:DNA binding"/>
    <property type="evidence" value="ECO:0007669"/>
    <property type="project" value="UniProtKB-KW"/>
</dbReference>
<dbReference type="Gene3D" id="1.10.10.10">
    <property type="entry name" value="Winged helix-like DNA-binding domain superfamily/Winged helix DNA-binding domain"/>
    <property type="match status" value="1"/>
</dbReference>
<gene>
    <name evidence="8" type="ORF">SCOCK_180050</name>
</gene>
<organism evidence="8 9">
    <name type="scientific">Actinacidiphila cocklensis</name>
    <dbReference type="NCBI Taxonomy" id="887465"/>
    <lineage>
        <taxon>Bacteria</taxon>
        <taxon>Bacillati</taxon>
        <taxon>Actinomycetota</taxon>
        <taxon>Actinomycetes</taxon>
        <taxon>Kitasatosporales</taxon>
        <taxon>Streptomycetaceae</taxon>
        <taxon>Actinacidiphila</taxon>
    </lineage>
</organism>
<dbReference type="InterPro" id="IPR007627">
    <property type="entry name" value="RNA_pol_sigma70_r2"/>
</dbReference>
<dbReference type="Proteomes" id="UP001152519">
    <property type="component" value="Unassembled WGS sequence"/>
</dbReference>
<evidence type="ECO:0000259" key="6">
    <source>
        <dbReference type="Pfam" id="PF04542"/>
    </source>
</evidence>
<feature type="domain" description="RNA polymerase sigma factor 70 region 4 type 2" evidence="7">
    <location>
        <begin position="124"/>
        <end position="176"/>
    </location>
</feature>
<evidence type="ECO:0000256" key="4">
    <source>
        <dbReference type="ARBA" id="ARBA00023125"/>
    </source>
</evidence>
<evidence type="ECO:0000256" key="2">
    <source>
        <dbReference type="ARBA" id="ARBA00023015"/>
    </source>
</evidence>
<keyword evidence="9" id="KW-1185">Reference proteome</keyword>
<dbReference type="GO" id="GO:0016987">
    <property type="term" value="F:sigma factor activity"/>
    <property type="evidence" value="ECO:0007669"/>
    <property type="project" value="UniProtKB-KW"/>
</dbReference>
<dbReference type="AlphaFoldDB" id="A0A9W4DN54"/>
<dbReference type="InterPro" id="IPR013325">
    <property type="entry name" value="RNA_pol_sigma_r2"/>
</dbReference>
<dbReference type="Pfam" id="PF08281">
    <property type="entry name" value="Sigma70_r4_2"/>
    <property type="match status" value="1"/>
</dbReference>
<evidence type="ECO:0000256" key="1">
    <source>
        <dbReference type="ARBA" id="ARBA00010641"/>
    </source>
</evidence>
<dbReference type="InterPro" id="IPR039425">
    <property type="entry name" value="RNA_pol_sigma-70-like"/>
</dbReference>
<protein>
    <submittedName>
        <fullName evidence="8">Sigma-70 family RNA polymerase sigma factor</fullName>
    </submittedName>
</protein>
<evidence type="ECO:0000313" key="9">
    <source>
        <dbReference type="Proteomes" id="UP001152519"/>
    </source>
</evidence>
<dbReference type="Gene3D" id="1.10.1740.10">
    <property type="match status" value="1"/>
</dbReference>
<keyword evidence="2" id="KW-0805">Transcription regulation</keyword>
<keyword evidence="3" id="KW-0731">Sigma factor</keyword>
<evidence type="ECO:0000259" key="7">
    <source>
        <dbReference type="Pfam" id="PF08281"/>
    </source>
</evidence>
<reference evidence="8" key="1">
    <citation type="submission" date="2021-05" db="EMBL/GenBank/DDBJ databases">
        <authorList>
            <person name="Arsene-Ploetze F."/>
        </authorList>
    </citation>
    <scope>NUCLEOTIDE SEQUENCE</scope>
    <source>
        <strain evidence="8">DSM 42138</strain>
    </source>
</reference>